<keyword evidence="3" id="KW-0862">Zinc</keyword>
<evidence type="ECO:0000313" key="6">
    <source>
        <dbReference type="EMBL" id="KAF6757211.1"/>
    </source>
</evidence>
<dbReference type="PROSITE" id="PS50865">
    <property type="entry name" value="ZF_MYND_2"/>
    <property type="match status" value="1"/>
</dbReference>
<keyword evidence="2 4" id="KW-0863">Zinc-finger</keyword>
<evidence type="ECO:0000256" key="3">
    <source>
        <dbReference type="ARBA" id="ARBA00022833"/>
    </source>
</evidence>
<dbReference type="InterPro" id="IPR002893">
    <property type="entry name" value="Znf_MYND"/>
</dbReference>
<dbReference type="EMBL" id="JACGCI010000023">
    <property type="protein sequence ID" value="KAF6757211.1"/>
    <property type="molecule type" value="Genomic_DNA"/>
</dbReference>
<dbReference type="AlphaFoldDB" id="A0A8H6I200"/>
<comment type="caution">
    <text evidence="6">The sequence shown here is derived from an EMBL/GenBank/DDBJ whole genome shotgun (WGS) entry which is preliminary data.</text>
</comment>
<keyword evidence="1" id="KW-0479">Metal-binding</keyword>
<evidence type="ECO:0000256" key="1">
    <source>
        <dbReference type="ARBA" id="ARBA00022723"/>
    </source>
</evidence>
<keyword evidence="7" id="KW-1185">Reference proteome</keyword>
<dbReference type="SUPFAM" id="SSF144232">
    <property type="entry name" value="HIT/MYND zinc finger-like"/>
    <property type="match status" value="1"/>
</dbReference>
<evidence type="ECO:0000313" key="7">
    <source>
        <dbReference type="Proteomes" id="UP000521943"/>
    </source>
</evidence>
<dbReference type="OrthoDB" id="432970at2759"/>
<reference evidence="6 7" key="1">
    <citation type="submission" date="2020-07" db="EMBL/GenBank/DDBJ databases">
        <title>Comparative genomics of pyrophilous fungi reveals a link between fire events and developmental genes.</title>
        <authorList>
            <consortium name="DOE Joint Genome Institute"/>
            <person name="Steindorff A.S."/>
            <person name="Carver A."/>
            <person name="Calhoun S."/>
            <person name="Stillman K."/>
            <person name="Liu H."/>
            <person name="Lipzen A."/>
            <person name="Pangilinan J."/>
            <person name="Labutti K."/>
            <person name="Bruns T.D."/>
            <person name="Grigoriev I.V."/>
        </authorList>
    </citation>
    <scope>NUCLEOTIDE SEQUENCE [LARGE SCALE GENOMIC DNA]</scope>
    <source>
        <strain evidence="6 7">CBS 144469</strain>
    </source>
</reference>
<dbReference type="Gene3D" id="6.10.140.2220">
    <property type="match status" value="1"/>
</dbReference>
<evidence type="ECO:0000259" key="5">
    <source>
        <dbReference type="PROSITE" id="PS50865"/>
    </source>
</evidence>
<dbReference type="Proteomes" id="UP000521943">
    <property type="component" value="Unassembled WGS sequence"/>
</dbReference>
<accession>A0A8H6I200</accession>
<feature type="domain" description="MYND-type" evidence="5">
    <location>
        <begin position="459"/>
        <end position="504"/>
    </location>
</feature>
<organism evidence="6 7">
    <name type="scientific">Ephemerocybe angulata</name>
    <dbReference type="NCBI Taxonomy" id="980116"/>
    <lineage>
        <taxon>Eukaryota</taxon>
        <taxon>Fungi</taxon>
        <taxon>Dikarya</taxon>
        <taxon>Basidiomycota</taxon>
        <taxon>Agaricomycotina</taxon>
        <taxon>Agaricomycetes</taxon>
        <taxon>Agaricomycetidae</taxon>
        <taxon>Agaricales</taxon>
        <taxon>Agaricineae</taxon>
        <taxon>Psathyrellaceae</taxon>
        <taxon>Ephemerocybe</taxon>
    </lineage>
</organism>
<evidence type="ECO:0000256" key="4">
    <source>
        <dbReference type="PROSITE-ProRule" id="PRU00134"/>
    </source>
</evidence>
<gene>
    <name evidence="6" type="ORF">DFP72DRAFT_1168458</name>
</gene>
<dbReference type="GO" id="GO:0008270">
    <property type="term" value="F:zinc ion binding"/>
    <property type="evidence" value="ECO:0007669"/>
    <property type="project" value="UniProtKB-KW"/>
</dbReference>
<name>A0A8H6I200_9AGAR</name>
<sequence length="715" mass="80978">MSSSSRSNGPKVILPPPLTPAQIALILRPANRKTLHDNVRRGSFDHVQQLRDATHGRIDPEVLKVSLEALQNSVVPDRQELIRKQPPAVARSRFAMCAMSIVEDQVRNSCEGERSKPHLVQKTGALILEYWKGILGWFRFFFDTGTHHFAFLELDPIVVIKAPVINLVSLMKAYEGSPYDLRSPPGSLELYILVWNCRDSDGTPIIVYKEGFEDGICPLLTVIHRCTESDAIREQLLNKMLSEDLLPLDVIVECIIARVQKVKRMYLEGEMHGYWLVAYLFRLTHVALDFAYNDAVKDALLTARFLQLFVDALWTVVKDSERHRLGPSGWDVLAETLSTLLNWALTSTPFCLPKLVQLVRGNIIDTTLRLLCNLPKDHREFKNNATVFNLMAAYVTYPPLQSALHAPMELLSSATTLVKKASATTRHTATAITNLTEAYHKNVECTQGRWKQVSKRKLCDNMQHLAHPHSSKQLIRTCANCRSVLYCSIECQTHDWELNHRNECPGALKEYTERKYSETWLRYGYRNYYYSMLEYFACKSRSLFLSLPSSGTSFMIPIFDASVTPYDIKTISVADYKARGALYGFRKQRLHSFIDEYEQRSGKYLVGGVFFYGADKVHILARVTYTPEPPSPKSVLETDDIVDASPFQVVGALIHYEYIREEDSRGGRYDLYSWSLNQNVSALSYGSYGYPSNGGEVSRADIESGSLSYGEGVGS</sequence>
<evidence type="ECO:0000256" key="2">
    <source>
        <dbReference type="ARBA" id="ARBA00022771"/>
    </source>
</evidence>
<dbReference type="Pfam" id="PF01753">
    <property type="entry name" value="zf-MYND"/>
    <property type="match status" value="1"/>
</dbReference>
<proteinExistence type="predicted"/>
<protein>
    <recommendedName>
        <fullName evidence="5">MYND-type domain-containing protein</fullName>
    </recommendedName>
</protein>